<protein>
    <recommendedName>
        <fullName evidence="2">Transcriptional coactivator p15 (PC4) C-terminal domain-containing protein</fullName>
    </recommendedName>
</protein>
<keyword evidence="1" id="KW-0040">ANK repeat</keyword>
<evidence type="ECO:0000256" key="1">
    <source>
        <dbReference type="PROSITE-ProRule" id="PRU00023"/>
    </source>
</evidence>
<dbReference type="AlphaFoldDB" id="A0A0L0DLU8"/>
<evidence type="ECO:0000313" key="4">
    <source>
        <dbReference type="Proteomes" id="UP000054408"/>
    </source>
</evidence>
<dbReference type="Pfam" id="PF13637">
    <property type="entry name" value="Ank_4"/>
    <property type="match status" value="1"/>
</dbReference>
<proteinExistence type="predicted"/>
<dbReference type="PANTHER" id="PTHR46224">
    <property type="entry name" value="ANKYRIN REPEAT FAMILY PROTEIN"/>
    <property type="match status" value="1"/>
</dbReference>
<dbReference type="Gene3D" id="1.25.40.20">
    <property type="entry name" value="Ankyrin repeat-containing domain"/>
    <property type="match status" value="2"/>
</dbReference>
<dbReference type="GO" id="GO:0003677">
    <property type="term" value="F:DNA binding"/>
    <property type="evidence" value="ECO:0007669"/>
    <property type="project" value="InterPro"/>
</dbReference>
<evidence type="ECO:0000259" key="2">
    <source>
        <dbReference type="Pfam" id="PF02229"/>
    </source>
</evidence>
<dbReference type="Pfam" id="PF02229">
    <property type="entry name" value="PC4"/>
    <property type="match status" value="1"/>
</dbReference>
<dbReference type="PANTHER" id="PTHR46224:SF6">
    <property type="entry name" value="ANKYRIN REPEAT FAMILY PROTEIN"/>
    <property type="match status" value="1"/>
</dbReference>
<dbReference type="Pfam" id="PF00023">
    <property type="entry name" value="Ank"/>
    <property type="match status" value="1"/>
</dbReference>
<dbReference type="OrthoDB" id="2505440at2759"/>
<dbReference type="InterPro" id="IPR036770">
    <property type="entry name" value="Ankyrin_rpt-contain_sf"/>
</dbReference>
<dbReference type="RefSeq" id="XP_013754599.1">
    <property type="nucleotide sequence ID" value="XM_013899145.1"/>
</dbReference>
<dbReference type="STRING" id="461836.A0A0L0DLU8"/>
<feature type="repeat" description="ANK" evidence="1">
    <location>
        <begin position="257"/>
        <end position="289"/>
    </location>
</feature>
<dbReference type="Proteomes" id="UP000054408">
    <property type="component" value="Unassembled WGS sequence"/>
</dbReference>
<dbReference type="PROSITE" id="PS50088">
    <property type="entry name" value="ANK_REPEAT"/>
    <property type="match status" value="2"/>
</dbReference>
<dbReference type="PROSITE" id="PS50297">
    <property type="entry name" value="ANK_REP_REGION"/>
    <property type="match status" value="1"/>
</dbReference>
<feature type="repeat" description="ANK" evidence="1">
    <location>
        <begin position="219"/>
        <end position="251"/>
    </location>
</feature>
<dbReference type="InterPro" id="IPR003173">
    <property type="entry name" value="PC4_C"/>
</dbReference>
<keyword evidence="4" id="KW-1185">Reference proteome</keyword>
<dbReference type="GO" id="GO:0006355">
    <property type="term" value="P:regulation of DNA-templated transcription"/>
    <property type="evidence" value="ECO:0007669"/>
    <property type="project" value="InterPro"/>
</dbReference>
<gene>
    <name evidence="3" type="ORF">AMSG_12200</name>
</gene>
<dbReference type="SMART" id="SM00248">
    <property type="entry name" value="ANK"/>
    <property type="match status" value="3"/>
</dbReference>
<evidence type="ECO:0000313" key="3">
    <source>
        <dbReference type="EMBL" id="KNC53294.1"/>
    </source>
</evidence>
<dbReference type="SUPFAM" id="SSF54447">
    <property type="entry name" value="ssDNA-binding transcriptional regulator domain"/>
    <property type="match status" value="1"/>
</dbReference>
<sequence length="599" mass="62063">MATAVAWFEAATGESDLPDASLAVDGGCRCVCAMLGSDACWACTGRAGPASLTADSRRAGAAGQTALRQAGKAISRHDVARLAALLVMVPTTGPEAAAAAGALLGACVEAHAPRCAAVVLGALGGALEAHTQERVWPLHRAAAAGDGWIVAVMALFGLSVHGAPAGARGAPPVCPLHAAAAHPCGAAAVAVLLAAGADPHGRVPRTDGGFDDSPRIGRHGSTPLLAACQRGELRSIELLLDAGVAPDLVYPSFAGLRNATGVYVAAAAGRVHALRLLLAAGATLHATHGMTAMDAAARFGDTGMLELILLTLEERQFETGPVVPLKVFRSIRRIASDSRHAGARATLDYLRHPGTGPLHRALHEFPRARSALAVVTRDVAALGALCSAPLCALQAATGLSADVWIAYILPHLASPADAAFGFVAPLSRRCTARPRMSDIELALAALSTRTGQLQLWTPPPWLRAASKTKRASALSFRLLFVAKAVFHLIGCDPATLPWYLRTTAPVQLCPDAPASLTTMAELPPLQKDAATGEEYYALSANRRVYLSKFNGKSLLHIREYYTDAGGELKPSRKGVALSEEQFLALLAAANDIDAALDAL</sequence>
<dbReference type="SUPFAM" id="SSF48403">
    <property type="entry name" value="Ankyrin repeat"/>
    <property type="match status" value="1"/>
</dbReference>
<dbReference type="Gene3D" id="2.30.31.10">
    <property type="entry name" value="Transcriptional Coactivator Pc4, Chain A"/>
    <property type="match status" value="1"/>
</dbReference>
<dbReference type="GeneID" id="25570115"/>
<dbReference type="InterPro" id="IPR002110">
    <property type="entry name" value="Ankyrin_rpt"/>
</dbReference>
<dbReference type="InterPro" id="IPR051616">
    <property type="entry name" value="Cul2-RING_E3_ligase_SR"/>
</dbReference>
<reference evidence="3 4" key="1">
    <citation type="submission" date="2010-05" db="EMBL/GenBank/DDBJ databases">
        <title>The Genome Sequence of Thecamonas trahens ATCC 50062.</title>
        <authorList>
            <consortium name="The Broad Institute Genome Sequencing Platform"/>
            <person name="Russ C."/>
            <person name="Cuomo C."/>
            <person name="Shea T."/>
            <person name="Young S.K."/>
            <person name="Zeng Q."/>
            <person name="Koehrsen M."/>
            <person name="Haas B."/>
            <person name="Borodovsky M."/>
            <person name="Guigo R."/>
            <person name="Alvarado L."/>
            <person name="Berlin A."/>
            <person name="Bochicchio J."/>
            <person name="Borenstein D."/>
            <person name="Chapman S."/>
            <person name="Chen Z."/>
            <person name="Freedman E."/>
            <person name="Gellesch M."/>
            <person name="Goldberg J."/>
            <person name="Griggs A."/>
            <person name="Gujja S."/>
            <person name="Heilman E."/>
            <person name="Heiman D."/>
            <person name="Hepburn T."/>
            <person name="Howarth C."/>
            <person name="Jen D."/>
            <person name="Larson L."/>
            <person name="Mehta T."/>
            <person name="Park D."/>
            <person name="Pearson M."/>
            <person name="Roberts A."/>
            <person name="Saif S."/>
            <person name="Shenoy N."/>
            <person name="Sisk P."/>
            <person name="Stolte C."/>
            <person name="Sykes S."/>
            <person name="Thomson T."/>
            <person name="Walk T."/>
            <person name="White J."/>
            <person name="Yandava C."/>
            <person name="Burger G."/>
            <person name="Gray M.W."/>
            <person name="Holland P.W.H."/>
            <person name="King N."/>
            <person name="Lang F.B.F."/>
            <person name="Roger A.J."/>
            <person name="Ruiz-Trillo I."/>
            <person name="Lander E."/>
            <person name="Nusbaum C."/>
        </authorList>
    </citation>
    <scope>NUCLEOTIDE SEQUENCE [LARGE SCALE GENOMIC DNA]</scope>
    <source>
        <strain evidence="3 4">ATCC 50062</strain>
    </source>
</reference>
<dbReference type="InterPro" id="IPR009044">
    <property type="entry name" value="ssDNA-bd_transcriptional_reg"/>
</dbReference>
<name>A0A0L0DLU8_THETB</name>
<feature type="domain" description="Transcriptional coactivator p15 (PC4) C-terminal" evidence="2">
    <location>
        <begin position="537"/>
        <end position="587"/>
    </location>
</feature>
<organism evidence="3 4">
    <name type="scientific">Thecamonas trahens ATCC 50062</name>
    <dbReference type="NCBI Taxonomy" id="461836"/>
    <lineage>
        <taxon>Eukaryota</taxon>
        <taxon>Apusozoa</taxon>
        <taxon>Apusomonadida</taxon>
        <taxon>Apusomonadidae</taxon>
        <taxon>Thecamonas</taxon>
    </lineage>
</organism>
<dbReference type="EMBL" id="GL349480">
    <property type="protein sequence ID" value="KNC53294.1"/>
    <property type="molecule type" value="Genomic_DNA"/>
</dbReference>
<accession>A0A0L0DLU8</accession>